<evidence type="ECO:0000256" key="1">
    <source>
        <dbReference type="ARBA" id="ARBA00023015"/>
    </source>
</evidence>
<proteinExistence type="predicted"/>
<dbReference type="Pfam" id="PF00440">
    <property type="entry name" value="TetR_N"/>
    <property type="match status" value="1"/>
</dbReference>
<evidence type="ECO:0000256" key="2">
    <source>
        <dbReference type="ARBA" id="ARBA00023125"/>
    </source>
</evidence>
<dbReference type="InterPro" id="IPR001647">
    <property type="entry name" value="HTH_TetR"/>
</dbReference>
<name>A0ABR8C7E1_9CYAN</name>
<feature type="domain" description="HTH tetR-type" evidence="5">
    <location>
        <begin position="18"/>
        <end position="78"/>
    </location>
</feature>
<keyword evidence="7" id="KW-1185">Reference proteome</keyword>
<organism evidence="6 7">
    <name type="scientific">Phormidium tenue FACHB-1050</name>
    <dbReference type="NCBI Taxonomy" id="2692857"/>
    <lineage>
        <taxon>Bacteria</taxon>
        <taxon>Bacillati</taxon>
        <taxon>Cyanobacteriota</taxon>
        <taxon>Cyanophyceae</taxon>
        <taxon>Oscillatoriophycideae</taxon>
        <taxon>Oscillatoriales</taxon>
        <taxon>Oscillatoriaceae</taxon>
        <taxon>Phormidium</taxon>
    </lineage>
</organism>
<comment type="caution">
    <text evidence="6">The sequence shown here is derived from an EMBL/GenBank/DDBJ whole genome shotgun (WGS) entry which is preliminary data.</text>
</comment>
<dbReference type="PRINTS" id="PR00455">
    <property type="entry name" value="HTHTETR"/>
</dbReference>
<protein>
    <submittedName>
        <fullName evidence="6">TetR/AcrR family transcriptional regulator</fullName>
    </submittedName>
</protein>
<dbReference type="RefSeq" id="WP_190575513.1">
    <property type="nucleotide sequence ID" value="NZ_CAWPQU010000001.1"/>
</dbReference>
<accession>A0ABR8C7E1</accession>
<evidence type="ECO:0000256" key="4">
    <source>
        <dbReference type="PROSITE-ProRule" id="PRU00335"/>
    </source>
</evidence>
<dbReference type="PANTHER" id="PTHR30055:SF234">
    <property type="entry name" value="HTH-TYPE TRANSCRIPTIONAL REGULATOR BETI"/>
    <property type="match status" value="1"/>
</dbReference>
<keyword evidence="1" id="KW-0805">Transcription regulation</keyword>
<evidence type="ECO:0000313" key="6">
    <source>
        <dbReference type="EMBL" id="MBD2315437.1"/>
    </source>
</evidence>
<dbReference type="PROSITE" id="PS50977">
    <property type="entry name" value="HTH_TETR_2"/>
    <property type="match status" value="1"/>
</dbReference>
<dbReference type="Proteomes" id="UP000618445">
    <property type="component" value="Unassembled WGS sequence"/>
</dbReference>
<sequence>MTKPLQKPRKLPKQERSQATVSAILIATTRILTEEGYDKFNTNRVAELAGVSVGSLYQYFPNKESLLYALGEHHANEMAQLAQHHLEGLGDRSILEVIQQIIKAVLAAYTVNPKLYRILHQQVPRSEEMRKLDDARIEQMFYSFLAPHRDQLRPKNLDITVFIVSRTIKALLYDAIVDRPNLLKNGELEQEIIGMLSSYLISPNSL</sequence>
<dbReference type="PANTHER" id="PTHR30055">
    <property type="entry name" value="HTH-TYPE TRANSCRIPTIONAL REGULATOR RUTR"/>
    <property type="match status" value="1"/>
</dbReference>
<dbReference type="Pfam" id="PF17918">
    <property type="entry name" value="TetR_C_15"/>
    <property type="match status" value="1"/>
</dbReference>
<dbReference type="InterPro" id="IPR050109">
    <property type="entry name" value="HTH-type_TetR-like_transc_reg"/>
</dbReference>
<feature type="DNA-binding region" description="H-T-H motif" evidence="4">
    <location>
        <begin position="41"/>
        <end position="60"/>
    </location>
</feature>
<evidence type="ECO:0000256" key="3">
    <source>
        <dbReference type="ARBA" id="ARBA00023163"/>
    </source>
</evidence>
<evidence type="ECO:0000259" key="5">
    <source>
        <dbReference type="PROSITE" id="PS50977"/>
    </source>
</evidence>
<keyword evidence="2 4" id="KW-0238">DNA-binding</keyword>
<dbReference type="InterPro" id="IPR041669">
    <property type="entry name" value="TetR_C_15"/>
</dbReference>
<evidence type="ECO:0000313" key="7">
    <source>
        <dbReference type="Proteomes" id="UP000618445"/>
    </source>
</evidence>
<dbReference type="EMBL" id="JACJQY010000001">
    <property type="protein sequence ID" value="MBD2315437.1"/>
    <property type="molecule type" value="Genomic_DNA"/>
</dbReference>
<reference evidence="6 7" key="1">
    <citation type="journal article" date="2020" name="ISME J.">
        <title>Comparative genomics reveals insights into cyanobacterial evolution and habitat adaptation.</title>
        <authorList>
            <person name="Chen M.Y."/>
            <person name="Teng W.K."/>
            <person name="Zhao L."/>
            <person name="Hu C.X."/>
            <person name="Zhou Y.K."/>
            <person name="Han B.P."/>
            <person name="Song L.R."/>
            <person name="Shu W.S."/>
        </authorList>
    </citation>
    <scope>NUCLEOTIDE SEQUENCE [LARGE SCALE GENOMIC DNA]</scope>
    <source>
        <strain evidence="6 7">FACHB-1050</strain>
    </source>
</reference>
<dbReference type="InterPro" id="IPR009057">
    <property type="entry name" value="Homeodomain-like_sf"/>
</dbReference>
<gene>
    <name evidence="6" type="ORF">H6G05_01065</name>
</gene>
<keyword evidence="3" id="KW-0804">Transcription</keyword>
<dbReference type="SUPFAM" id="SSF46689">
    <property type="entry name" value="Homeodomain-like"/>
    <property type="match status" value="1"/>
</dbReference>
<dbReference type="Gene3D" id="1.10.357.10">
    <property type="entry name" value="Tetracycline Repressor, domain 2"/>
    <property type="match status" value="1"/>
</dbReference>